<dbReference type="HOGENOM" id="CLU_068238_0_0_0"/>
<gene>
    <name evidence="7" type="ORF">U27_01655</name>
</gene>
<feature type="binding site" evidence="6">
    <location>
        <position position="10"/>
    </location>
    <ligand>
        <name>Fe cation</name>
        <dbReference type="ChEBI" id="CHEBI:24875"/>
        <label>1</label>
    </ligand>
</feature>
<name>A0A0S6W9F7_VECG1</name>
<dbReference type="CDD" id="cd07382">
    <property type="entry name" value="MPP_DR1281"/>
    <property type="match status" value="1"/>
</dbReference>
<feature type="binding site" evidence="6">
    <location>
        <position position="180"/>
    </location>
    <ligand>
        <name>Fe cation</name>
        <dbReference type="ChEBI" id="CHEBI:24875"/>
        <label>1</label>
    </ligand>
</feature>
<protein>
    <recommendedName>
        <fullName evidence="9">Metallophosphoesterase</fullName>
    </recommendedName>
</protein>
<dbReference type="SUPFAM" id="SSF56300">
    <property type="entry name" value="Metallo-dependent phosphatases"/>
    <property type="match status" value="1"/>
</dbReference>
<dbReference type="GO" id="GO:0004113">
    <property type="term" value="F:2',3'-cyclic-nucleotide 3'-phosphodiesterase activity"/>
    <property type="evidence" value="ECO:0007669"/>
    <property type="project" value="TreeGrafter"/>
</dbReference>
<comment type="similarity">
    <text evidence="4">Belongs to the YmdB-like family.</text>
</comment>
<dbReference type="PANTHER" id="PTHR36303">
    <property type="entry name" value="2',3'-CYCLIC-NUCLEOTIDE 2'-PHOSPHODIESTERASE"/>
    <property type="match status" value="1"/>
</dbReference>
<evidence type="ECO:0000256" key="5">
    <source>
        <dbReference type="PIRSR" id="PIRSR004789-50"/>
    </source>
</evidence>
<dbReference type="AlphaFoldDB" id="A0A0S6W9F7"/>
<feature type="binding site" evidence="6">
    <location>
        <position position="153"/>
    </location>
    <ligand>
        <name>Fe cation</name>
        <dbReference type="ChEBI" id="CHEBI:24875"/>
        <label>2</label>
    </ligand>
</feature>
<evidence type="ECO:0000313" key="7">
    <source>
        <dbReference type="EMBL" id="GAK54825.1"/>
    </source>
</evidence>
<feature type="binding site" evidence="6">
    <location>
        <position position="41"/>
    </location>
    <ligand>
        <name>Fe cation</name>
        <dbReference type="ChEBI" id="CHEBI:24875"/>
        <label>1</label>
    </ligand>
</feature>
<dbReference type="GO" id="GO:0046872">
    <property type="term" value="F:metal ion binding"/>
    <property type="evidence" value="ECO:0007669"/>
    <property type="project" value="UniProtKB-KW"/>
</dbReference>
<evidence type="ECO:0000256" key="3">
    <source>
        <dbReference type="ARBA" id="ARBA00023004"/>
    </source>
</evidence>
<sequence>MNITLLFIGDIVGKAGRHAVKSLLQEIVREFQVDVVIANGENAAGGVGITPKIAEELFTSGIHVLTSGNHVWQKKEIIDYIQHERRLIRPLNFPPETPGMGTCVVHTGSGETIAVLNLIGRVFMDGFSCPFRAADQEIQRLKDSGAAIIVDFHAEATSEKQALAWYLDGKVAAVLGTHTHVQTADERILPRGTAYITDVGMTGAMDSVIGVETERVIQKFLTYLPVRFESAAHNPCLHGVLVTLDAAQRRAVHISRLRRFLLPGEA</sequence>
<dbReference type="PIRSF" id="PIRSF004789">
    <property type="entry name" value="DR1281"/>
    <property type="match status" value="1"/>
</dbReference>
<feature type="binding site" evidence="6">
    <location>
        <position position="41"/>
    </location>
    <ligand>
        <name>Fe cation</name>
        <dbReference type="ChEBI" id="CHEBI:24875"/>
        <label>2</label>
    </ligand>
</feature>
<dbReference type="NCBIfam" id="TIGR00282">
    <property type="entry name" value="TIGR00282 family metallophosphoesterase"/>
    <property type="match status" value="1"/>
</dbReference>
<evidence type="ECO:0008006" key="9">
    <source>
        <dbReference type="Google" id="ProtNLM"/>
    </source>
</evidence>
<dbReference type="PANTHER" id="PTHR36303:SF1">
    <property type="entry name" value="2',3'-CYCLIC-NUCLEOTIDE 2'-PHOSPHODIESTERASE"/>
    <property type="match status" value="1"/>
</dbReference>
<dbReference type="Proteomes" id="UP000030661">
    <property type="component" value="Unassembled WGS sequence"/>
</dbReference>
<evidence type="ECO:0000313" key="8">
    <source>
        <dbReference type="Proteomes" id="UP000030661"/>
    </source>
</evidence>
<reference evidence="7" key="1">
    <citation type="journal article" date="2015" name="PeerJ">
        <title>First genomic representation of candidate bacterial phylum KSB3 points to enhanced environmental sensing as a trigger of wastewater bulking.</title>
        <authorList>
            <person name="Sekiguchi Y."/>
            <person name="Ohashi A."/>
            <person name="Parks D.H."/>
            <person name="Yamauchi T."/>
            <person name="Tyson G.W."/>
            <person name="Hugenholtz P."/>
        </authorList>
    </citation>
    <scope>NUCLEOTIDE SEQUENCE [LARGE SCALE GENOMIC DNA]</scope>
</reference>
<dbReference type="Pfam" id="PF13277">
    <property type="entry name" value="YmdB"/>
    <property type="match status" value="1"/>
</dbReference>
<dbReference type="InterPro" id="IPR029052">
    <property type="entry name" value="Metallo-depent_PP-like"/>
</dbReference>
<accession>A0A0S6W9F7</accession>
<feature type="active site" description="Proton donor" evidence="5">
    <location>
        <position position="70"/>
    </location>
</feature>
<keyword evidence="1 6" id="KW-0479">Metal-binding</keyword>
<evidence type="ECO:0000256" key="2">
    <source>
        <dbReference type="ARBA" id="ARBA00022801"/>
    </source>
</evidence>
<evidence type="ECO:0000256" key="6">
    <source>
        <dbReference type="PIRSR" id="PIRSR004789-51"/>
    </source>
</evidence>
<feature type="binding site" evidence="6">
    <location>
        <position position="69"/>
    </location>
    <ligand>
        <name>Fe cation</name>
        <dbReference type="ChEBI" id="CHEBI:24875"/>
        <label>2</label>
    </ligand>
</feature>
<dbReference type="STRING" id="1499967.U27_01655"/>
<dbReference type="eggNOG" id="COG1692">
    <property type="taxonomic scope" value="Bacteria"/>
</dbReference>
<evidence type="ECO:0000256" key="1">
    <source>
        <dbReference type="ARBA" id="ARBA00022723"/>
    </source>
</evidence>
<feature type="binding site" evidence="6">
    <location>
        <position position="178"/>
    </location>
    <ligand>
        <name>Fe cation</name>
        <dbReference type="ChEBI" id="CHEBI:24875"/>
        <label>2</label>
    </ligand>
</feature>
<dbReference type="FunFam" id="3.60.21.10:FF:000016">
    <property type="entry name" value="Putative metallophosphoesterase"/>
    <property type="match status" value="1"/>
</dbReference>
<dbReference type="InterPro" id="IPR005235">
    <property type="entry name" value="YmdB-like"/>
</dbReference>
<dbReference type="Gene3D" id="3.60.21.10">
    <property type="match status" value="1"/>
</dbReference>
<evidence type="ECO:0000256" key="4">
    <source>
        <dbReference type="ARBA" id="ARBA00061401"/>
    </source>
</evidence>
<feature type="binding site" evidence="6">
    <location>
        <position position="42"/>
    </location>
    <ligand>
        <name>Fe cation</name>
        <dbReference type="ChEBI" id="CHEBI:24875"/>
        <label>1</label>
    </ligand>
</feature>
<keyword evidence="3" id="KW-0408">Iron</keyword>
<proteinExistence type="inferred from homology"/>
<dbReference type="EMBL" id="DF820463">
    <property type="protein sequence ID" value="GAK54825.1"/>
    <property type="molecule type" value="Genomic_DNA"/>
</dbReference>
<organism evidence="7">
    <name type="scientific">Vecturithrix granuli</name>
    <dbReference type="NCBI Taxonomy" id="1499967"/>
    <lineage>
        <taxon>Bacteria</taxon>
        <taxon>Candidatus Moduliflexota</taxon>
        <taxon>Candidatus Vecturitrichia</taxon>
        <taxon>Candidatus Vecturitrichales</taxon>
        <taxon>Candidatus Vecturitrichaceae</taxon>
        <taxon>Candidatus Vecturithrix</taxon>
    </lineage>
</organism>
<keyword evidence="8" id="KW-1185">Reference proteome</keyword>
<keyword evidence="2" id="KW-0378">Hydrolase</keyword>